<dbReference type="RefSeq" id="WP_179605395.1">
    <property type="nucleotide sequence ID" value="NZ_BAABEH010000001.1"/>
</dbReference>
<comment type="subcellular location">
    <subcellularLocation>
        <location evidence="1">Virion</location>
    </subcellularLocation>
</comment>
<accession>A0A853CY60</accession>
<proteinExistence type="predicted"/>
<dbReference type="InterPro" id="IPR024455">
    <property type="entry name" value="Phage_capsid"/>
</dbReference>
<dbReference type="AlphaFoldDB" id="A0A853CY60"/>
<evidence type="ECO:0000313" key="3">
    <source>
        <dbReference type="EMBL" id="NYJ23475.1"/>
    </source>
</evidence>
<comment type="caution">
    <text evidence="3">The sequence shown here is derived from an EMBL/GenBank/DDBJ whole genome shotgun (WGS) entry which is preliminary data.</text>
</comment>
<dbReference type="SUPFAM" id="SSF56563">
    <property type="entry name" value="Major capsid protein gp5"/>
    <property type="match status" value="1"/>
</dbReference>
<dbReference type="InterPro" id="IPR054612">
    <property type="entry name" value="Phage_capsid-like_C"/>
</dbReference>
<dbReference type="Gene3D" id="3.30.2400.10">
    <property type="entry name" value="Major capsid protein gp5"/>
    <property type="match status" value="1"/>
</dbReference>
<dbReference type="Pfam" id="PF05065">
    <property type="entry name" value="Phage_capsid"/>
    <property type="match status" value="1"/>
</dbReference>
<organism evidence="3 4">
    <name type="scientific">Leifsonia shinshuensis</name>
    <dbReference type="NCBI Taxonomy" id="150026"/>
    <lineage>
        <taxon>Bacteria</taxon>
        <taxon>Bacillati</taxon>
        <taxon>Actinomycetota</taxon>
        <taxon>Actinomycetes</taxon>
        <taxon>Micrococcales</taxon>
        <taxon>Microbacteriaceae</taxon>
        <taxon>Leifsonia</taxon>
    </lineage>
</organism>
<dbReference type="NCBIfam" id="TIGR01554">
    <property type="entry name" value="major_cap_HK97"/>
    <property type="match status" value="1"/>
</dbReference>
<evidence type="ECO:0000256" key="1">
    <source>
        <dbReference type="ARBA" id="ARBA00004328"/>
    </source>
</evidence>
<dbReference type="EMBL" id="JACCFL010000001">
    <property type="protein sequence ID" value="NYJ23475.1"/>
    <property type="molecule type" value="Genomic_DNA"/>
</dbReference>
<dbReference type="Proteomes" id="UP000578352">
    <property type="component" value="Unassembled WGS sequence"/>
</dbReference>
<evidence type="ECO:0000313" key="4">
    <source>
        <dbReference type="Proteomes" id="UP000578352"/>
    </source>
</evidence>
<gene>
    <name evidence="3" type="ORF">HNR13_001762</name>
</gene>
<reference evidence="3 4" key="1">
    <citation type="submission" date="2020-07" db="EMBL/GenBank/DDBJ databases">
        <title>Sequencing the genomes of 1000 actinobacteria strains.</title>
        <authorList>
            <person name="Klenk H.-P."/>
        </authorList>
    </citation>
    <scope>NUCLEOTIDE SEQUENCE [LARGE SCALE GENOMIC DNA]</scope>
    <source>
        <strain evidence="3 4">DSM 15165</strain>
    </source>
</reference>
<feature type="domain" description="Phage capsid-like C-terminal" evidence="2">
    <location>
        <begin position="163"/>
        <end position="422"/>
    </location>
</feature>
<name>A0A853CY60_9MICO</name>
<evidence type="ECO:0000259" key="2">
    <source>
        <dbReference type="Pfam" id="PF05065"/>
    </source>
</evidence>
<dbReference type="Gene3D" id="3.30.2320.10">
    <property type="entry name" value="hypothetical protein PF0899 domain"/>
    <property type="match status" value="1"/>
</dbReference>
<sequence length="461" mass="49380">MELDTRSRLDILNEARDKALGEIDTIVTRAETFKRSISTGENAKIEEHKSDIRSIDAKIRDLEVEDATRERLGREFRRLGLAGTPGRTSTVGGTYNPESRHSYFRDMLEASRGDSGARERLDRHRSEFSDGIRDLSDSKANEIRAISTSNGTGGEFVPPLWLVDNYIEALRPARATADALTNLDLPAGTDVINVPKVVTGTAAAIQATQNTGIQQTDITTGTVAASVITIAGGQTVAQQLFDQSPIAGHMDKVILQDLMADYARQVGSLVLNGTGTGGQPTGLITAAGTVQTYTDASPAFMGAGKIYAQIGKAVQTVQTSRFAAASAIIMHPRRWAWAAVQVDASNRAVILPDANGPLNASGIQVNGNAQGVVGKMFGLPVIVDPNIPINVGTGTNQDVILVLKADDSWLYEGTIRAEVFQQTYANQLSLFARVYNYMALAHRLPQSIVTITGTGLVAPTF</sequence>
<protein>
    <submittedName>
        <fullName evidence="3">HK97 family phage major capsid protein</fullName>
    </submittedName>
</protein>